<keyword evidence="9" id="KW-0460">Magnesium</keyword>
<dbReference type="Gene3D" id="3.90.980.10">
    <property type="entry name" value="DNA primase, catalytic core, N-terminal domain"/>
    <property type="match status" value="1"/>
</dbReference>
<dbReference type="EC" id="2.7.7.101" evidence="12"/>
<gene>
    <name evidence="12 15" type="primary">dnaG</name>
    <name evidence="15" type="ORF">FE247_05120</name>
</gene>
<dbReference type="Pfam" id="PF10410">
    <property type="entry name" value="DnaB_bind"/>
    <property type="match status" value="1"/>
</dbReference>
<keyword evidence="3 12" id="KW-0808">Transferase</keyword>
<evidence type="ECO:0000256" key="9">
    <source>
        <dbReference type="ARBA" id="ARBA00022842"/>
    </source>
</evidence>
<keyword evidence="4 12" id="KW-0548">Nucleotidyltransferase</keyword>
<keyword evidence="11 12" id="KW-0804">Transcription</keyword>
<dbReference type="EMBL" id="VBUC01000009">
    <property type="protein sequence ID" value="TLS99913.1"/>
    <property type="molecule type" value="Genomic_DNA"/>
</dbReference>
<dbReference type="InterPro" id="IPR036977">
    <property type="entry name" value="DNA_primase_Znf_CHC2"/>
</dbReference>
<dbReference type="InterPro" id="IPR019475">
    <property type="entry name" value="DNA_primase_DnaB-bd"/>
</dbReference>
<evidence type="ECO:0000256" key="11">
    <source>
        <dbReference type="ARBA" id="ARBA00023163"/>
    </source>
</evidence>
<comment type="caution">
    <text evidence="15">The sequence shown here is derived from an EMBL/GenBank/DDBJ whole genome shotgun (WGS) entry which is preliminary data.</text>
</comment>
<comment type="cofactor">
    <cofactor evidence="12 13">
        <name>Zn(2+)</name>
        <dbReference type="ChEBI" id="CHEBI:29105"/>
    </cofactor>
    <text evidence="12 13">Binds 1 zinc ion per monomer.</text>
</comment>
<evidence type="ECO:0000313" key="15">
    <source>
        <dbReference type="EMBL" id="TLS99913.1"/>
    </source>
</evidence>
<dbReference type="InterPro" id="IPR006171">
    <property type="entry name" value="TOPRIM_dom"/>
</dbReference>
<accession>A0ABY2V500</accession>
<protein>
    <recommendedName>
        <fullName evidence="12 13">DNA primase</fullName>
        <ecNumber evidence="12">2.7.7.101</ecNumber>
    </recommendedName>
</protein>
<dbReference type="PANTHER" id="PTHR30313">
    <property type="entry name" value="DNA PRIMASE"/>
    <property type="match status" value="1"/>
</dbReference>
<comment type="function">
    <text evidence="12 13">RNA polymerase that catalyzes the synthesis of short RNA molecules used as primers for DNA polymerase during DNA replication.</text>
</comment>
<name>A0ABY2V500_9BACT</name>
<evidence type="ECO:0000313" key="16">
    <source>
        <dbReference type="Proteomes" id="UP000305417"/>
    </source>
</evidence>
<dbReference type="SMART" id="SM00493">
    <property type="entry name" value="TOPRIM"/>
    <property type="match status" value="1"/>
</dbReference>
<feature type="domain" description="Toprim" evidence="14">
    <location>
        <begin position="245"/>
        <end position="326"/>
    </location>
</feature>
<keyword evidence="5 12" id="KW-0235">DNA replication</keyword>
<dbReference type="InterPro" id="IPR050219">
    <property type="entry name" value="DnaG_primase"/>
</dbReference>
<dbReference type="SUPFAM" id="SSF57783">
    <property type="entry name" value="Zinc beta-ribbon"/>
    <property type="match status" value="1"/>
</dbReference>
<evidence type="ECO:0000256" key="1">
    <source>
        <dbReference type="ARBA" id="ARBA00022478"/>
    </source>
</evidence>
<dbReference type="InterPro" id="IPR030846">
    <property type="entry name" value="DnaG_bac"/>
</dbReference>
<evidence type="ECO:0000256" key="3">
    <source>
        <dbReference type="ARBA" id="ARBA00022679"/>
    </source>
</evidence>
<keyword evidence="10 12" id="KW-0238">DNA-binding</keyword>
<dbReference type="HAMAP" id="MF_00974">
    <property type="entry name" value="DNA_primase_DnaG"/>
    <property type="match status" value="1"/>
</dbReference>
<dbReference type="CDD" id="cd03364">
    <property type="entry name" value="TOPRIM_DnaG_primases"/>
    <property type="match status" value="1"/>
</dbReference>
<evidence type="ECO:0000256" key="2">
    <source>
        <dbReference type="ARBA" id="ARBA00022515"/>
    </source>
</evidence>
<dbReference type="PANTHER" id="PTHR30313:SF2">
    <property type="entry name" value="DNA PRIMASE"/>
    <property type="match status" value="1"/>
</dbReference>
<keyword evidence="8 12" id="KW-0862">Zinc</keyword>
<dbReference type="Proteomes" id="UP000305417">
    <property type="component" value="Unassembled WGS sequence"/>
</dbReference>
<keyword evidence="16" id="KW-1185">Reference proteome</keyword>
<evidence type="ECO:0000256" key="10">
    <source>
        <dbReference type="ARBA" id="ARBA00023125"/>
    </source>
</evidence>
<evidence type="ECO:0000256" key="6">
    <source>
        <dbReference type="ARBA" id="ARBA00022723"/>
    </source>
</evidence>
<dbReference type="Gene3D" id="3.90.580.10">
    <property type="entry name" value="Zinc finger, CHC2-type domain"/>
    <property type="match status" value="1"/>
</dbReference>
<evidence type="ECO:0000256" key="7">
    <source>
        <dbReference type="ARBA" id="ARBA00022771"/>
    </source>
</evidence>
<dbReference type="PIRSF" id="PIRSF002811">
    <property type="entry name" value="DnaG"/>
    <property type="match status" value="1"/>
</dbReference>
<evidence type="ECO:0000256" key="12">
    <source>
        <dbReference type="HAMAP-Rule" id="MF_00974"/>
    </source>
</evidence>
<dbReference type="PROSITE" id="PS50880">
    <property type="entry name" value="TOPRIM"/>
    <property type="match status" value="1"/>
</dbReference>
<proteinExistence type="inferred from homology"/>
<sequence>MIKKSSLEQLKTTIDIVDVLSNYVEFRKSGANFKACCPFHGEATASFTVSPSKQIYHCFGCGVGGDAIKFIQDYSKLTFQEAVEKIASDTNFTLEYEDGNFERKDYATIFEVTNKLYEDNLKDEKLQYLLDRGLTLESIKKFELGYAPRSDKQIAHLRDQNISFEDCVDIGILAIDKDKLYARQIERITFPIRNHLNKLIGFGGRTLKNSKDIAKYINSPETKLYSKSKVFYGFNHAKEHIFKKGNIIVVEGNLDVIMMHQANLNTAVATMGTALTKEHIIQIKKANARAILCFDGDIAGKKAAYNASILLSQSEIDGGVVIFDDGVDPADMVKNDRTDELYALIKKPINLVKYALNYIASNYDLTNPIHKTKVLKECVEYLKTLNPIIANEYKGYLAELLNIATYHIVLGQGSFQNEMQSLRSPDITKADEKFIKTLIEKPDFMDYLFTHLDYRALDNKYFKAVFENENEDILRPLIVRDDIIIYNKEDFLLACKLKQKYYLESELKKLSISIDDDVFAKMDNLRAKINNL</sequence>
<dbReference type="SUPFAM" id="SSF56731">
    <property type="entry name" value="DNA primase core"/>
    <property type="match status" value="1"/>
</dbReference>
<dbReference type="RefSeq" id="WP_138108667.1">
    <property type="nucleotide sequence ID" value="NZ_VBUC01000009.1"/>
</dbReference>
<comment type="domain">
    <text evidence="12">Contains an N-terminal zinc-binding domain, a central core domain that contains the primase activity, and a C-terminal DnaB-binding domain.</text>
</comment>
<evidence type="ECO:0000256" key="8">
    <source>
        <dbReference type="ARBA" id="ARBA00022833"/>
    </source>
</evidence>
<evidence type="ECO:0000256" key="13">
    <source>
        <dbReference type="PIRNR" id="PIRNR002811"/>
    </source>
</evidence>
<dbReference type="Gene3D" id="3.40.1360.10">
    <property type="match status" value="1"/>
</dbReference>
<organism evidence="15 16">
    <name type="scientific">Aliarcobacter cibarius</name>
    <dbReference type="NCBI Taxonomy" id="255507"/>
    <lineage>
        <taxon>Bacteria</taxon>
        <taxon>Pseudomonadati</taxon>
        <taxon>Campylobacterota</taxon>
        <taxon>Epsilonproteobacteria</taxon>
        <taxon>Campylobacterales</taxon>
        <taxon>Arcobacteraceae</taxon>
        <taxon>Aliarcobacter</taxon>
    </lineage>
</organism>
<keyword evidence="1 12" id="KW-0240">DNA-directed RNA polymerase</keyword>
<keyword evidence="7 12" id="KW-0863">Zinc-finger</keyword>
<dbReference type="Pfam" id="PF08275">
    <property type="entry name" value="DNAG_N"/>
    <property type="match status" value="1"/>
</dbReference>
<dbReference type="InterPro" id="IPR013264">
    <property type="entry name" value="DNAG_N"/>
</dbReference>
<comment type="similarity">
    <text evidence="12 13">Belongs to the DnaG primase family.</text>
</comment>
<comment type="subunit">
    <text evidence="12">Monomer. Interacts with DnaB.</text>
</comment>
<evidence type="ECO:0000256" key="4">
    <source>
        <dbReference type="ARBA" id="ARBA00022695"/>
    </source>
</evidence>
<dbReference type="Pfam" id="PF01807">
    <property type="entry name" value="Zn_ribbon_DnaG"/>
    <property type="match status" value="1"/>
</dbReference>
<dbReference type="NCBIfam" id="TIGR01391">
    <property type="entry name" value="dnaG"/>
    <property type="match status" value="1"/>
</dbReference>
<reference evidence="15 16" key="1">
    <citation type="submission" date="2019-05" db="EMBL/GenBank/DDBJ databases">
        <title>Arcobacter cibarius and Arcobacter thereius providing challenges in identification an antibiotic susceptibility and Quinolone resistance.</title>
        <authorList>
            <person name="Busch A."/>
            <person name="Hanel I."/>
            <person name="Hotzel H."/>
            <person name="Tomaso H."/>
        </authorList>
    </citation>
    <scope>NUCLEOTIDE SEQUENCE [LARGE SCALE GENOMIC DNA]</scope>
    <source>
        <strain evidence="15 16">16CS0831-2</strain>
    </source>
</reference>
<feature type="zinc finger region" description="CHC2-type" evidence="12">
    <location>
        <begin position="37"/>
        <end position="61"/>
    </location>
</feature>
<keyword evidence="6 12" id="KW-0479">Metal-binding</keyword>
<dbReference type="Pfam" id="PF13662">
    <property type="entry name" value="Toprim_4"/>
    <property type="match status" value="1"/>
</dbReference>
<evidence type="ECO:0000259" key="14">
    <source>
        <dbReference type="PROSITE" id="PS50880"/>
    </source>
</evidence>
<keyword evidence="2 12" id="KW-0639">Primosome</keyword>
<dbReference type="InterPro" id="IPR037068">
    <property type="entry name" value="DNA_primase_core_N_sf"/>
</dbReference>
<dbReference type="InterPro" id="IPR006295">
    <property type="entry name" value="DNA_primase_DnaG"/>
</dbReference>
<dbReference type="InterPro" id="IPR034151">
    <property type="entry name" value="TOPRIM_DnaG_bac"/>
</dbReference>
<dbReference type="InterPro" id="IPR002694">
    <property type="entry name" value="Znf_CHC2"/>
</dbReference>
<evidence type="ECO:0000256" key="5">
    <source>
        <dbReference type="ARBA" id="ARBA00022705"/>
    </source>
</evidence>
<dbReference type="SMART" id="SM00400">
    <property type="entry name" value="ZnF_CHCC"/>
    <property type="match status" value="1"/>
</dbReference>
<comment type="catalytic activity">
    <reaction evidence="12">
        <text>ssDNA + n NTP = ssDNA/pppN(pN)n-1 hybrid + (n-1) diphosphate.</text>
        <dbReference type="EC" id="2.7.7.101"/>
    </reaction>
</comment>